<dbReference type="PANTHER" id="PTHR35811">
    <property type="entry name" value="SLR1870 PROTEIN"/>
    <property type="match status" value="1"/>
</dbReference>
<evidence type="ECO:0000313" key="2">
    <source>
        <dbReference type="EMBL" id="GAA1432532.1"/>
    </source>
</evidence>
<protein>
    <submittedName>
        <fullName evidence="2">NYN domain-containing protein</fullName>
    </submittedName>
</protein>
<organism evidence="2 3">
    <name type="scientific">Streptomyces thermospinosisporus</name>
    <dbReference type="NCBI Taxonomy" id="161482"/>
    <lineage>
        <taxon>Bacteria</taxon>
        <taxon>Bacillati</taxon>
        <taxon>Actinomycetota</taxon>
        <taxon>Actinomycetes</taxon>
        <taxon>Kitasatosporales</taxon>
        <taxon>Streptomycetaceae</taxon>
        <taxon>Streptomyces</taxon>
    </lineage>
</organism>
<sequence length="429" mass="46291">MKFPVHSAYSQPRKAALFVDFDNIFLGLREFDAEAAEAFATRPAQWMSWLETVDGAGAGQNSVRSRRFLVRDVYLNPLAFGRYRAVFTRSGFRAIDCPPLTTQGKNSADIYMVLDIMDALGNPTRYDEFVILSGDADFTPVLRRLRAQDRWTTVVTAGLSAAALRANCDTLVTPEQLAAAALGDLSEPDEEPSFPCVPASPLLTSAGQARAVAARPAADVAAVADAIRAAVRGADRPLAAAAAAQAALRVDPGIKESNWHGTGSFRAFLAAHLGDLRYESTVPGYVLDPARHSTDDIVSDERTRIDPFLQQVSTVTGVPPLPSDAYRTLFVTLAEDLQQNAFALFPTSKRVRDRTEELGTPVPRNAINFVIKGLKYAGQTLTQSVTAEALAEAWASNVCTLCTNAQMQLTDDDRQAVHTWITGGAAGTD</sequence>
<dbReference type="Proteomes" id="UP001500973">
    <property type="component" value="Unassembled WGS sequence"/>
</dbReference>
<dbReference type="InterPro" id="IPR021139">
    <property type="entry name" value="NYN"/>
</dbReference>
<dbReference type="Gene3D" id="3.40.50.1010">
    <property type="entry name" value="5'-nuclease"/>
    <property type="match status" value="1"/>
</dbReference>
<evidence type="ECO:0000313" key="3">
    <source>
        <dbReference type="Proteomes" id="UP001500973"/>
    </source>
</evidence>
<dbReference type="Pfam" id="PF01936">
    <property type="entry name" value="NYN"/>
    <property type="match status" value="1"/>
</dbReference>
<feature type="domain" description="NYN" evidence="1">
    <location>
        <begin position="14"/>
        <end position="172"/>
    </location>
</feature>
<reference evidence="3" key="1">
    <citation type="journal article" date="2019" name="Int. J. Syst. Evol. Microbiol.">
        <title>The Global Catalogue of Microorganisms (GCM) 10K type strain sequencing project: providing services to taxonomists for standard genome sequencing and annotation.</title>
        <authorList>
            <consortium name="The Broad Institute Genomics Platform"/>
            <consortium name="The Broad Institute Genome Sequencing Center for Infectious Disease"/>
            <person name="Wu L."/>
            <person name="Ma J."/>
        </authorList>
    </citation>
    <scope>NUCLEOTIDE SEQUENCE [LARGE SCALE GENOMIC DNA]</scope>
    <source>
        <strain evidence="3">JCM 11756</strain>
    </source>
</reference>
<name>A0ABP4JWK0_9ACTN</name>
<dbReference type="RefSeq" id="WP_344015758.1">
    <property type="nucleotide sequence ID" value="NZ_BAAAIZ010000096.1"/>
</dbReference>
<keyword evidence="3" id="KW-1185">Reference proteome</keyword>
<accession>A0ABP4JWK0</accession>
<dbReference type="PANTHER" id="PTHR35811:SF1">
    <property type="entry name" value="HTH OST-TYPE DOMAIN-CONTAINING PROTEIN"/>
    <property type="match status" value="1"/>
</dbReference>
<evidence type="ECO:0000259" key="1">
    <source>
        <dbReference type="Pfam" id="PF01936"/>
    </source>
</evidence>
<dbReference type="EMBL" id="BAAAIZ010000096">
    <property type="protein sequence ID" value="GAA1432532.1"/>
    <property type="molecule type" value="Genomic_DNA"/>
</dbReference>
<comment type="caution">
    <text evidence="2">The sequence shown here is derived from an EMBL/GenBank/DDBJ whole genome shotgun (WGS) entry which is preliminary data.</text>
</comment>
<gene>
    <name evidence="2" type="ORF">GCM10009601_53670</name>
</gene>
<proteinExistence type="predicted"/>